<name>A0A7I8V688_9ANNE</name>
<dbReference type="PANTHER" id="PTHR12668">
    <property type="entry name" value="TRANSMEMBRANE PROTEIN 14, 15"/>
    <property type="match status" value="1"/>
</dbReference>
<comment type="similarity">
    <text evidence="2">Belongs to the TMEM14 family.</text>
</comment>
<keyword evidence="8" id="KW-1185">Reference proteome</keyword>
<evidence type="ECO:0000256" key="5">
    <source>
        <dbReference type="ARBA" id="ARBA00023136"/>
    </source>
</evidence>
<feature type="transmembrane region" description="Helical" evidence="6">
    <location>
        <begin position="77"/>
        <end position="96"/>
    </location>
</feature>
<evidence type="ECO:0000256" key="2">
    <source>
        <dbReference type="ARBA" id="ARBA00007590"/>
    </source>
</evidence>
<reference evidence="7 8" key="1">
    <citation type="submission" date="2020-08" db="EMBL/GenBank/DDBJ databases">
        <authorList>
            <person name="Hejnol A."/>
        </authorList>
    </citation>
    <scope>NUCLEOTIDE SEQUENCE [LARGE SCALE GENOMIC DNA]</scope>
</reference>
<evidence type="ECO:0000313" key="8">
    <source>
        <dbReference type="Proteomes" id="UP000549394"/>
    </source>
</evidence>
<evidence type="ECO:0000256" key="6">
    <source>
        <dbReference type="SAM" id="Phobius"/>
    </source>
</evidence>
<sequence length="101" mass="10424">MDLFSYAYAALVTVGGVIGYVKAGSTVSLGMGLLFGSLSAFGAYKVSANPKDALFLLCVSGTLGAVMGYRSLNSGKFMPAGLVASLSAITFLRMGYNLYLS</sequence>
<comment type="caution">
    <text evidence="7">The sequence shown here is derived from an EMBL/GenBank/DDBJ whole genome shotgun (WGS) entry which is preliminary data.</text>
</comment>
<dbReference type="Proteomes" id="UP000549394">
    <property type="component" value="Unassembled WGS sequence"/>
</dbReference>
<keyword evidence="3 6" id="KW-0812">Transmembrane</keyword>
<comment type="subcellular location">
    <subcellularLocation>
        <location evidence="1">Membrane</location>
    </subcellularLocation>
</comment>
<dbReference type="Gene3D" id="1.10.10.1740">
    <property type="entry name" value="Transmembrane protein 14-like"/>
    <property type="match status" value="1"/>
</dbReference>
<evidence type="ECO:0000256" key="3">
    <source>
        <dbReference type="ARBA" id="ARBA00022692"/>
    </source>
</evidence>
<keyword evidence="5 6" id="KW-0472">Membrane</keyword>
<dbReference type="InterPro" id="IPR005349">
    <property type="entry name" value="TMEM14"/>
</dbReference>
<feature type="transmembrane region" description="Helical" evidence="6">
    <location>
        <begin position="53"/>
        <end position="71"/>
    </location>
</feature>
<accession>A0A7I8V688</accession>
<protein>
    <submittedName>
        <fullName evidence="7">DgyrCDS981</fullName>
    </submittedName>
</protein>
<dbReference type="PANTHER" id="PTHR12668:SF43">
    <property type="entry name" value="TRANSMEMBRANE PROTEIN 14 HOMOLOG"/>
    <property type="match status" value="1"/>
</dbReference>
<dbReference type="InterPro" id="IPR044890">
    <property type="entry name" value="TMEM14_sf"/>
</dbReference>
<organism evidence="7 8">
    <name type="scientific">Dimorphilus gyrociliatus</name>
    <dbReference type="NCBI Taxonomy" id="2664684"/>
    <lineage>
        <taxon>Eukaryota</taxon>
        <taxon>Metazoa</taxon>
        <taxon>Spiralia</taxon>
        <taxon>Lophotrochozoa</taxon>
        <taxon>Annelida</taxon>
        <taxon>Polychaeta</taxon>
        <taxon>Polychaeta incertae sedis</taxon>
        <taxon>Dinophilidae</taxon>
        <taxon>Dimorphilus</taxon>
    </lineage>
</organism>
<evidence type="ECO:0000256" key="1">
    <source>
        <dbReference type="ARBA" id="ARBA00004370"/>
    </source>
</evidence>
<dbReference type="GO" id="GO:0031966">
    <property type="term" value="C:mitochondrial membrane"/>
    <property type="evidence" value="ECO:0007669"/>
    <property type="project" value="TreeGrafter"/>
</dbReference>
<gene>
    <name evidence="7" type="ORF">DGYR_LOCUS946</name>
</gene>
<dbReference type="OrthoDB" id="5620at2759"/>
<dbReference type="AlphaFoldDB" id="A0A7I8V688"/>
<keyword evidence="4 6" id="KW-1133">Transmembrane helix</keyword>
<dbReference type="Pfam" id="PF03647">
    <property type="entry name" value="Tmemb_14"/>
    <property type="match status" value="1"/>
</dbReference>
<feature type="transmembrane region" description="Helical" evidence="6">
    <location>
        <begin position="29"/>
        <end position="46"/>
    </location>
</feature>
<proteinExistence type="inferred from homology"/>
<dbReference type="EMBL" id="CAJFCJ010000002">
    <property type="protein sequence ID" value="CAD5111695.1"/>
    <property type="molecule type" value="Genomic_DNA"/>
</dbReference>
<dbReference type="GO" id="GO:0070453">
    <property type="term" value="P:regulation of heme biosynthetic process"/>
    <property type="evidence" value="ECO:0007669"/>
    <property type="project" value="TreeGrafter"/>
</dbReference>
<evidence type="ECO:0000256" key="4">
    <source>
        <dbReference type="ARBA" id="ARBA00022989"/>
    </source>
</evidence>
<evidence type="ECO:0000313" key="7">
    <source>
        <dbReference type="EMBL" id="CAD5111695.1"/>
    </source>
</evidence>